<sequence>MNSSNLRTPSSPCLQFLFHHLLFSCSYRIQVTRKGLLINRHPTSLSSISLSTHAPRLPLMRKVLYFAASNIVPNLIFDREAEIPIQDN</sequence>
<gene>
    <name evidence="1" type="ORF">P153DRAFT_133400</name>
</gene>
<evidence type="ECO:0000313" key="2">
    <source>
        <dbReference type="Proteomes" id="UP000799771"/>
    </source>
</evidence>
<dbReference type="AlphaFoldDB" id="A0A6A6A026"/>
<proteinExistence type="predicted"/>
<accession>A0A6A6A026</accession>
<dbReference type="PROSITE" id="PS51257">
    <property type="entry name" value="PROKAR_LIPOPROTEIN"/>
    <property type="match status" value="1"/>
</dbReference>
<name>A0A6A6A026_9PLEO</name>
<dbReference type="EMBL" id="ML977519">
    <property type="protein sequence ID" value="KAF2124514.1"/>
    <property type="molecule type" value="Genomic_DNA"/>
</dbReference>
<organism evidence="1 2">
    <name type="scientific">Dothidotthia symphoricarpi CBS 119687</name>
    <dbReference type="NCBI Taxonomy" id="1392245"/>
    <lineage>
        <taxon>Eukaryota</taxon>
        <taxon>Fungi</taxon>
        <taxon>Dikarya</taxon>
        <taxon>Ascomycota</taxon>
        <taxon>Pezizomycotina</taxon>
        <taxon>Dothideomycetes</taxon>
        <taxon>Pleosporomycetidae</taxon>
        <taxon>Pleosporales</taxon>
        <taxon>Dothidotthiaceae</taxon>
        <taxon>Dothidotthia</taxon>
    </lineage>
</organism>
<evidence type="ECO:0000313" key="1">
    <source>
        <dbReference type="EMBL" id="KAF2124514.1"/>
    </source>
</evidence>
<keyword evidence="2" id="KW-1185">Reference proteome</keyword>
<dbReference type="GeneID" id="54402489"/>
<dbReference type="RefSeq" id="XP_033518907.1">
    <property type="nucleotide sequence ID" value="XM_033662057.1"/>
</dbReference>
<dbReference type="Proteomes" id="UP000799771">
    <property type="component" value="Unassembled WGS sequence"/>
</dbReference>
<reference evidence="1" key="1">
    <citation type="journal article" date="2020" name="Stud. Mycol.">
        <title>101 Dothideomycetes genomes: a test case for predicting lifestyles and emergence of pathogens.</title>
        <authorList>
            <person name="Haridas S."/>
            <person name="Albert R."/>
            <person name="Binder M."/>
            <person name="Bloem J."/>
            <person name="Labutti K."/>
            <person name="Salamov A."/>
            <person name="Andreopoulos B."/>
            <person name="Baker S."/>
            <person name="Barry K."/>
            <person name="Bills G."/>
            <person name="Bluhm B."/>
            <person name="Cannon C."/>
            <person name="Castanera R."/>
            <person name="Culley D."/>
            <person name="Daum C."/>
            <person name="Ezra D."/>
            <person name="Gonzalez J."/>
            <person name="Henrissat B."/>
            <person name="Kuo A."/>
            <person name="Liang C."/>
            <person name="Lipzen A."/>
            <person name="Lutzoni F."/>
            <person name="Magnuson J."/>
            <person name="Mondo S."/>
            <person name="Nolan M."/>
            <person name="Ohm R."/>
            <person name="Pangilinan J."/>
            <person name="Park H.-J."/>
            <person name="Ramirez L."/>
            <person name="Alfaro M."/>
            <person name="Sun H."/>
            <person name="Tritt A."/>
            <person name="Yoshinaga Y."/>
            <person name="Zwiers L.-H."/>
            <person name="Turgeon B."/>
            <person name="Goodwin S."/>
            <person name="Spatafora J."/>
            <person name="Crous P."/>
            <person name="Grigoriev I."/>
        </authorList>
    </citation>
    <scope>NUCLEOTIDE SEQUENCE</scope>
    <source>
        <strain evidence="1">CBS 119687</strain>
    </source>
</reference>
<protein>
    <submittedName>
        <fullName evidence="1">Uncharacterized protein</fullName>
    </submittedName>
</protein>